<accession>A0A2R2XF33</accession>
<evidence type="ECO:0000313" key="1">
    <source>
        <dbReference type="EMBL" id="ASV62847.1"/>
    </source>
</evidence>
<name>A0A2R2XF33_9VIRU</name>
<organism evidence="1">
    <name type="scientific">White spot syndrome virus</name>
    <dbReference type="NCBI Taxonomy" id="342409"/>
    <lineage>
        <taxon>Viruses</taxon>
        <taxon>Viruses incertae sedis</taxon>
        <taxon>Naldaviricetes</taxon>
        <taxon>Nimaviridae</taxon>
        <taxon>Whispovirus</taxon>
    </lineage>
</organism>
<dbReference type="Proteomes" id="UP000281424">
    <property type="component" value="Segment"/>
</dbReference>
<dbReference type="EMBL" id="KX686117">
    <property type="protein sequence ID" value="ASV62847.1"/>
    <property type="molecule type" value="Genomic_DNA"/>
</dbReference>
<sequence length="49" mass="5683">MCFWRLTHPEREGYNLLFTLGNFTLPPSQKLFKNFSGSLEFRGWTAGSV</sequence>
<reference evidence="1" key="1">
    <citation type="journal article" date="2017" name="Virusdisease">
        <title>Characterization and prevalence of a novel white spot syndrome viral genotype in naturally infected wild crayfish, Procambarus clarkii, in Shanghai, China.</title>
        <authorList>
            <person name="Jiang L."/>
            <person name="Xiao J."/>
            <person name="Liu L."/>
            <person name="Pan Y."/>
            <person name="Yan S."/>
            <person name="Wang Y."/>
        </authorList>
    </citation>
    <scope>NUCLEOTIDE SEQUENCE [LARGE SCALE GENOMIC DNA]</scope>
    <source>
        <strain evidence="1">PC</strain>
    </source>
</reference>
<proteinExistence type="predicted"/>
<protein>
    <submittedName>
        <fullName evidence="1">A-macroglobulin receptor</fullName>
    </submittedName>
</protein>
<keyword evidence="1" id="KW-0675">Receptor</keyword>